<comment type="caution">
    <text evidence="2">The sequence shown here is derived from an EMBL/GenBank/DDBJ whole genome shotgun (WGS) entry which is preliminary data.</text>
</comment>
<sequence length="120" mass="13933">MGFWNAIDIFGLSAPMKVFTGKMSIKRALWKMSSLDYKQRKIVYDALVEKLGGGGVTRLELLDVARKLHMAHKISDIDRRALEHLIEEIKERSAPRKGETKDETEQEAYERKLERELENE</sequence>
<gene>
    <name evidence="2" type="ORF">COT81_01425</name>
</gene>
<dbReference type="EMBL" id="PEZZ01000007">
    <property type="protein sequence ID" value="PIS05422.1"/>
    <property type="molecule type" value="Genomic_DNA"/>
</dbReference>
<evidence type="ECO:0000313" key="2">
    <source>
        <dbReference type="EMBL" id="PIS05422.1"/>
    </source>
</evidence>
<organism evidence="2 3">
    <name type="scientific">Candidatus Buchananbacteria bacterium CG10_big_fil_rev_8_21_14_0_10_42_9</name>
    <dbReference type="NCBI Taxonomy" id="1974526"/>
    <lineage>
        <taxon>Bacteria</taxon>
        <taxon>Candidatus Buchananiibacteriota</taxon>
    </lineage>
</organism>
<dbReference type="Proteomes" id="UP000230935">
    <property type="component" value="Unassembled WGS sequence"/>
</dbReference>
<evidence type="ECO:0000256" key="1">
    <source>
        <dbReference type="SAM" id="MobiDB-lite"/>
    </source>
</evidence>
<proteinExistence type="predicted"/>
<dbReference type="AlphaFoldDB" id="A0A2H0W231"/>
<reference evidence="3" key="1">
    <citation type="submission" date="2017-09" db="EMBL/GenBank/DDBJ databases">
        <title>Depth-based differentiation of microbial function through sediment-hosted aquifers and enrichment of novel symbionts in the deep terrestrial subsurface.</title>
        <authorList>
            <person name="Probst A.J."/>
            <person name="Ladd B."/>
            <person name="Jarett J.K."/>
            <person name="Geller-Mcgrath D.E."/>
            <person name="Sieber C.M.K."/>
            <person name="Emerson J.B."/>
            <person name="Anantharaman K."/>
            <person name="Thomas B.C."/>
            <person name="Malmstrom R."/>
            <person name="Stieglmeier M."/>
            <person name="Klingl A."/>
            <person name="Woyke T."/>
            <person name="Ryan C.M."/>
            <person name="Banfield J.F."/>
        </authorList>
    </citation>
    <scope>NUCLEOTIDE SEQUENCE [LARGE SCALE GENOMIC DNA]</scope>
</reference>
<feature type="region of interest" description="Disordered" evidence="1">
    <location>
        <begin position="92"/>
        <end position="120"/>
    </location>
</feature>
<evidence type="ECO:0000313" key="3">
    <source>
        <dbReference type="Proteomes" id="UP000230935"/>
    </source>
</evidence>
<accession>A0A2H0W231</accession>
<name>A0A2H0W231_9BACT</name>
<protein>
    <submittedName>
        <fullName evidence="2">Uncharacterized protein</fullName>
    </submittedName>
</protein>